<organism evidence="3 4">
    <name type="scientific">Roseateles violae</name>
    <dbReference type="NCBI Taxonomy" id="3058042"/>
    <lineage>
        <taxon>Bacteria</taxon>
        <taxon>Pseudomonadati</taxon>
        <taxon>Pseudomonadota</taxon>
        <taxon>Betaproteobacteria</taxon>
        <taxon>Burkholderiales</taxon>
        <taxon>Sphaerotilaceae</taxon>
        <taxon>Roseateles</taxon>
    </lineage>
</organism>
<dbReference type="RefSeq" id="WP_290357888.1">
    <property type="nucleotide sequence ID" value="NZ_JAUHHC010000001.1"/>
</dbReference>
<protein>
    <submittedName>
        <fullName evidence="3">Cupin domain-containing protein</fullName>
    </submittedName>
</protein>
<dbReference type="PANTHER" id="PTHR35848:SF6">
    <property type="entry name" value="CUPIN TYPE-2 DOMAIN-CONTAINING PROTEIN"/>
    <property type="match status" value="1"/>
</dbReference>
<dbReference type="Proteomes" id="UP001228044">
    <property type="component" value="Unassembled WGS sequence"/>
</dbReference>
<gene>
    <name evidence="3" type="ORF">QWJ38_04750</name>
</gene>
<keyword evidence="1" id="KW-0479">Metal-binding</keyword>
<dbReference type="InterPro" id="IPR014710">
    <property type="entry name" value="RmlC-like_jellyroll"/>
</dbReference>
<dbReference type="CDD" id="cd02224">
    <property type="entry name" value="cupin_SPO2919-like"/>
    <property type="match status" value="1"/>
</dbReference>
<feature type="domain" description="Cupin type-2" evidence="2">
    <location>
        <begin position="45"/>
        <end position="116"/>
    </location>
</feature>
<dbReference type="InterPro" id="IPR013096">
    <property type="entry name" value="Cupin_2"/>
</dbReference>
<sequence length="172" mass="19408">MREAIKPLMNLDEVEFDDIEDNGYFTSRRGQISDHIGARRLGYNLTELPPGKAQCPFHNHHGEEEMFLILEGEGELRFGDQRFSVRRHDVIACPTGGPETAHQIINTGSTTMRYLALSNVVDIEVCEYPDSGKLLVASGPRGQRGLRKIYRAEDEVDYYERESNVAPPRDAG</sequence>
<proteinExistence type="predicted"/>
<evidence type="ECO:0000259" key="2">
    <source>
        <dbReference type="Pfam" id="PF07883"/>
    </source>
</evidence>
<name>A0ABT8DR82_9BURK</name>
<evidence type="ECO:0000313" key="3">
    <source>
        <dbReference type="EMBL" id="MDN3919588.1"/>
    </source>
</evidence>
<accession>A0ABT8DR82</accession>
<dbReference type="Pfam" id="PF07883">
    <property type="entry name" value="Cupin_2"/>
    <property type="match status" value="1"/>
</dbReference>
<keyword evidence="4" id="KW-1185">Reference proteome</keyword>
<dbReference type="SUPFAM" id="SSF51182">
    <property type="entry name" value="RmlC-like cupins"/>
    <property type="match status" value="1"/>
</dbReference>
<dbReference type="InterPro" id="IPR011051">
    <property type="entry name" value="RmlC_Cupin_sf"/>
</dbReference>
<dbReference type="EMBL" id="JAUHHC010000001">
    <property type="protein sequence ID" value="MDN3919588.1"/>
    <property type="molecule type" value="Genomic_DNA"/>
</dbReference>
<evidence type="ECO:0000256" key="1">
    <source>
        <dbReference type="ARBA" id="ARBA00022723"/>
    </source>
</evidence>
<dbReference type="InterPro" id="IPR051610">
    <property type="entry name" value="GPI/OXD"/>
</dbReference>
<reference evidence="3 4" key="1">
    <citation type="submission" date="2023-06" db="EMBL/GenBank/DDBJ databases">
        <title>Pelomonas sp. PFR6 16S ribosomal RNA gene Genome sequencing and assembly.</title>
        <authorList>
            <person name="Woo H."/>
        </authorList>
    </citation>
    <scope>NUCLEOTIDE SEQUENCE [LARGE SCALE GENOMIC DNA]</scope>
    <source>
        <strain evidence="3 4">PFR6</strain>
    </source>
</reference>
<dbReference type="Gene3D" id="2.60.120.10">
    <property type="entry name" value="Jelly Rolls"/>
    <property type="match status" value="1"/>
</dbReference>
<evidence type="ECO:0000313" key="4">
    <source>
        <dbReference type="Proteomes" id="UP001228044"/>
    </source>
</evidence>
<comment type="caution">
    <text evidence="3">The sequence shown here is derived from an EMBL/GenBank/DDBJ whole genome shotgun (WGS) entry which is preliminary data.</text>
</comment>
<dbReference type="PANTHER" id="PTHR35848">
    <property type="entry name" value="OXALATE-BINDING PROTEIN"/>
    <property type="match status" value="1"/>
</dbReference>